<protein>
    <submittedName>
        <fullName evidence="1">Uncharacterized protein</fullName>
    </submittedName>
</protein>
<proteinExistence type="predicted"/>
<dbReference type="AlphaFoldDB" id="A0A1R1C5A7"/>
<dbReference type="Proteomes" id="UP000187134">
    <property type="component" value="Unassembled WGS sequence"/>
</dbReference>
<organism evidence="1 2">
    <name type="scientific">Paenibacillus amylolyticus</name>
    <dbReference type="NCBI Taxonomy" id="1451"/>
    <lineage>
        <taxon>Bacteria</taxon>
        <taxon>Bacillati</taxon>
        <taxon>Bacillota</taxon>
        <taxon>Bacilli</taxon>
        <taxon>Bacillales</taxon>
        <taxon>Paenibacillaceae</taxon>
        <taxon>Paenibacillus</taxon>
    </lineage>
</organism>
<evidence type="ECO:0000313" key="1">
    <source>
        <dbReference type="EMBL" id="OMF17227.1"/>
    </source>
</evidence>
<sequence length="169" mass="18312">MTMIRNINGKFVSKTNPLAVDVPISAEEGVYGEDVATFGPSTTHGYDPGTGSIRMMYFARRTWEQQFFKAQAVPAGNSTIVTSSENIAVPNFSKIRLFAKASGTGNIDLVLRVSVNGGYDYENVQTFPMGADAKTIMSPIIELGATHIKIGLFNKSAATQNVDVWGFLH</sequence>
<dbReference type="EMBL" id="MRTJ01000001">
    <property type="protein sequence ID" value="OMF17227.1"/>
    <property type="molecule type" value="Genomic_DNA"/>
</dbReference>
<name>A0A1R1C5A7_PAEAM</name>
<evidence type="ECO:0000313" key="2">
    <source>
        <dbReference type="Proteomes" id="UP000187134"/>
    </source>
</evidence>
<comment type="caution">
    <text evidence="1">The sequence shown here is derived from an EMBL/GenBank/DDBJ whole genome shotgun (WGS) entry which is preliminary data.</text>
</comment>
<accession>A0A1R1C5A7</accession>
<reference evidence="1 2" key="1">
    <citation type="submission" date="2016-11" db="EMBL/GenBank/DDBJ databases">
        <title>Paenibacillus species isolates.</title>
        <authorList>
            <person name="Beno S.M."/>
        </authorList>
    </citation>
    <scope>NUCLEOTIDE SEQUENCE [LARGE SCALE GENOMIC DNA]</scope>
    <source>
        <strain evidence="1 2">FSL H8-0246</strain>
    </source>
</reference>
<gene>
    <name evidence="1" type="ORF">BK131_04485</name>
</gene>